<feature type="compositionally biased region" description="Polar residues" evidence="1">
    <location>
        <begin position="30"/>
        <end position="42"/>
    </location>
</feature>
<dbReference type="GO" id="GO:0003700">
    <property type="term" value="F:DNA-binding transcription factor activity"/>
    <property type="evidence" value="ECO:0007669"/>
    <property type="project" value="InterPro"/>
</dbReference>
<evidence type="ECO:0000259" key="2">
    <source>
        <dbReference type="PROSITE" id="PS50995"/>
    </source>
</evidence>
<evidence type="ECO:0000313" key="4">
    <source>
        <dbReference type="Proteomes" id="UP000560069"/>
    </source>
</evidence>
<dbReference type="Proteomes" id="UP000560069">
    <property type="component" value="Unassembled WGS sequence"/>
</dbReference>
<dbReference type="InterPro" id="IPR036388">
    <property type="entry name" value="WH-like_DNA-bd_sf"/>
</dbReference>
<feature type="compositionally biased region" description="Basic and acidic residues" evidence="1">
    <location>
        <begin position="57"/>
        <end position="67"/>
    </location>
</feature>
<keyword evidence="3" id="KW-0238">DNA-binding</keyword>
<dbReference type="SUPFAM" id="SSF46785">
    <property type="entry name" value="Winged helix' DNA-binding domain"/>
    <property type="match status" value="1"/>
</dbReference>
<gene>
    <name evidence="3" type="ORF">HNR11_001789</name>
</gene>
<name>A0A7Z0J3F6_9MICC</name>
<dbReference type="SMART" id="SM00347">
    <property type="entry name" value="HTH_MARR"/>
    <property type="match status" value="1"/>
</dbReference>
<feature type="region of interest" description="Disordered" evidence="1">
    <location>
        <begin position="1"/>
        <end position="74"/>
    </location>
</feature>
<feature type="compositionally biased region" description="Low complexity" evidence="1">
    <location>
        <begin position="16"/>
        <end position="29"/>
    </location>
</feature>
<feature type="domain" description="HTH marR-type" evidence="2">
    <location>
        <begin position="73"/>
        <end position="209"/>
    </location>
</feature>
<dbReference type="GO" id="GO:0003677">
    <property type="term" value="F:DNA binding"/>
    <property type="evidence" value="ECO:0007669"/>
    <property type="project" value="UniProtKB-KW"/>
</dbReference>
<dbReference type="GO" id="GO:0006950">
    <property type="term" value="P:response to stress"/>
    <property type="evidence" value="ECO:0007669"/>
    <property type="project" value="TreeGrafter"/>
</dbReference>
<dbReference type="InterPro" id="IPR000835">
    <property type="entry name" value="HTH_MarR-typ"/>
</dbReference>
<evidence type="ECO:0000256" key="1">
    <source>
        <dbReference type="SAM" id="MobiDB-lite"/>
    </source>
</evidence>
<protein>
    <submittedName>
        <fullName evidence="3">DNA-binding MarR family transcriptional regulator</fullName>
    </submittedName>
</protein>
<comment type="caution">
    <text evidence="3">The sequence shown here is derived from an EMBL/GenBank/DDBJ whole genome shotgun (WGS) entry which is preliminary data.</text>
</comment>
<dbReference type="EMBL" id="JACCFQ010000001">
    <property type="protein sequence ID" value="NYJ17255.1"/>
    <property type="molecule type" value="Genomic_DNA"/>
</dbReference>
<dbReference type="RefSeq" id="WP_343050633.1">
    <property type="nucleotide sequence ID" value="NZ_BAAALK010000002.1"/>
</dbReference>
<dbReference type="Pfam" id="PF12802">
    <property type="entry name" value="MarR_2"/>
    <property type="match status" value="1"/>
</dbReference>
<proteinExistence type="predicted"/>
<reference evidence="3 4" key="1">
    <citation type="submission" date="2020-07" db="EMBL/GenBank/DDBJ databases">
        <title>Sequencing the genomes of 1000 actinobacteria strains.</title>
        <authorList>
            <person name="Klenk H.-P."/>
        </authorList>
    </citation>
    <scope>NUCLEOTIDE SEQUENCE [LARGE SCALE GENOMIC DNA]</scope>
    <source>
        <strain evidence="3 4">DSM 15664</strain>
    </source>
</reference>
<dbReference type="AlphaFoldDB" id="A0A7Z0J3F6"/>
<organism evidence="3 4">
    <name type="scientific">Nesterenkonia sandarakina</name>
    <dbReference type="NCBI Taxonomy" id="272918"/>
    <lineage>
        <taxon>Bacteria</taxon>
        <taxon>Bacillati</taxon>
        <taxon>Actinomycetota</taxon>
        <taxon>Actinomycetes</taxon>
        <taxon>Micrococcales</taxon>
        <taxon>Micrococcaceae</taxon>
        <taxon>Nesterenkonia</taxon>
    </lineage>
</organism>
<dbReference type="PANTHER" id="PTHR33164:SF43">
    <property type="entry name" value="HTH-TYPE TRANSCRIPTIONAL REPRESSOR YETL"/>
    <property type="match status" value="1"/>
</dbReference>
<dbReference type="InterPro" id="IPR039422">
    <property type="entry name" value="MarR/SlyA-like"/>
</dbReference>
<accession>A0A7Z0J3F6</accession>
<keyword evidence="4" id="KW-1185">Reference proteome</keyword>
<dbReference type="InterPro" id="IPR036390">
    <property type="entry name" value="WH_DNA-bd_sf"/>
</dbReference>
<sequence length="217" mass="23581">MSAGPTDSTGDHPHETATAAPDEPAAASSGETAATRSEQTAARRTAGPAPETPGASPEREPRGRHDLTGSSPKARAWRSFFETSAIISDQMEKRLHSSTGLRLTDYNLMLLLAEAEGNQLRMGELAAGMVFSPSRLSYQVKSLQKRGLIDRFADTEDRRGMTAQLTEEGHRVFEQASRLHATHIKQLFHPAVDDAEAEALREICEQIKDTVATADQT</sequence>
<dbReference type="Gene3D" id="1.10.10.10">
    <property type="entry name" value="Winged helix-like DNA-binding domain superfamily/Winged helix DNA-binding domain"/>
    <property type="match status" value="1"/>
</dbReference>
<dbReference type="PROSITE" id="PS50995">
    <property type="entry name" value="HTH_MARR_2"/>
    <property type="match status" value="1"/>
</dbReference>
<dbReference type="PANTHER" id="PTHR33164">
    <property type="entry name" value="TRANSCRIPTIONAL REGULATOR, MARR FAMILY"/>
    <property type="match status" value="1"/>
</dbReference>
<evidence type="ECO:0000313" key="3">
    <source>
        <dbReference type="EMBL" id="NYJ17255.1"/>
    </source>
</evidence>